<evidence type="ECO:0000313" key="3">
    <source>
        <dbReference type="EMBL" id="KAK7200861.1"/>
    </source>
</evidence>
<keyword evidence="2" id="KW-1133">Transmembrane helix</keyword>
<feature type="region of interest" description="Disordered" evidence="1">
    <location>
        <begin position="269"/>
        <end position="306"/>
    </location>
</feature>
<reference evidence="3 4" key="1">
    <citation type="journal article" date="2021" name="MBio">
        <title>A New Model Trypanosomatid, Novymonas esmeraldas: Genomic Perception of Its 'Candidatus Pandoraea novymonadis' Endosymbiont.</title>
        <authorList>
            <person name="Zakharova A."/>
            <person name="Saura A."/>
            <person name="Butenko A."/>
            <person name="Podesvova L."/>
            <person name="Warmusova S."/>
            <person name="Kostygov A.Y."/>
            <person name="Nenarokova A."/>
            <person name="Lukes J."/>
            <person name="Opperdoes F.R."/>
            <person name="Yurchenko V."/>
        </authorList>
    </citation>
    <scope>NUCLEOTIDE SEQUENCE [LARGE SCALE GENOMIC DNA]</scope>
    <source>
        <strain evidence="3 4">E262AT.01</strain>
    </source>
</reference>
<evidence type="ECO:0000256" key="2">
    <source>
        <dbReference type="SAM" id="Phobius"/>
    </source>
</evidence>
<feature type="compositionally biased region" description="Basic and acidic residues" evidence="1">
    <location>
        <begin position="295"/>
        <end position="306"/>
    </location>
</feature>
<feature type="transmembrane region" description="Helical" evidence="2">
    <location>
        <begin position="31"/>
        <end position="51"/>
    </location>
</feature>
<evidence type="ECO:0008006" key="5">
    <source>
        <dbReference type="Google" id="ProtNLM"/>
    </source>
</evidence>
<evidence type="ECO:0000256" key="1">
    <source>
        <dbReference type="SAM" id="MobiDB-lite"/>
    </source>
</evidence>
<evidence type="ECO:0000313" key="4">
    <source>
        <dbReference type="Proteomes" id="UP001430356"/>
    </source>
</evidence>
<name>A0AAW0F608_9TRYP</name>
<accession>A0AAW0F608</accession>
<sequence length="359" mass="38014">MDSTPPPAAPLTRSVFELLTHRNGLAEVVLMYWWVIIVAILVLLSCAQHLVKCWEQRQDRLRLECCHLRSCQRRRAAQASKSAAADAPLLGLAAAEAATATATPVRSRGTTTLLSDAGTSAGSTPVAAAQTALTAVVAATVTTGVSKSAPLPATAQLASLKRKKRPSVLRLTRSLHNCVEESEEGTGAGDVVAVARQRRSANDLLGAAVVLYESDGRQASLMFPMTSTSSSDMSFSPSSLPTAPQSTASAATRLLNRFSFMSSDANQGNEDSFEGAYQSNSSASSSRLNNCCPRYSEDEQRSIDEKRQENVRAWMEAKRALESTESLVAGSCGATPMSSVTNRKGAASELDGVEAELVS</sequence>
<keyword evidence="2" id="KW-0812">Transmembrane</keyword>
<proteinExistence type="predicted"/>
<comment type="caution">
    <text evidence="3">The sequence shown here is derived from an EMBL/GenBank/DDBJ whole genome shotgun (WGS) entry which is preliminary data.</text>
</comment>
<dbReference type="AlphaFoldDB" id="A0AAW0F608"/>
<gene>
    <name evidence="3" type="ORF">NESM_000144700</name>
</gene>
<keyword evidence="4" id="KW-1185">Reference proteome</keyword>
<organism evidence="3 4">
    <name type="scientific">Novymonas esmeraldas</name>
    <dbReference type="NCBI Taxonomy" id="1808958"/>
    <lineage>
        <taxon>Eukaryota</taxon>
        <taxon>Discoba</taxon>
        <taxon>Euglenozoa</taxon>
        <taxon>Kinetoplastea</taxon>
        <taxon>Metakinetoplastina</taxon>
        <taxon>Trypanosomatida</taxon>
        <taxon>Trypanosomatidae</taxon>
        <taxon>Novymonas</taxon>
    </lineage>
</organism>
<dbReference type="Proteomes" id="UP001430356">
    <property type="component" value="Unassembled WGS sequence"/>
</dbReference>
<protein>
    <recommendedName>
        <fullName evidence="5">Membrane-associated protein</fullName>
    </recommendedName>
</protein>
<feature type="region of interest" description="Disordered" evidence="1">
    <location>
        <begin position="325"/>
        <end position="359"/>
    </location>
</feature>
<keyword evidence="2" id="KW-0472">Membrane</keyword>
<dbReference type="EMBL" id="JAECZO010000009">
    <property type="protein sequence ID" value="KAK7200861.1"/>
    <property type="molecule type" value="Genomic_DNA"/>
</dbReference>